<accession>A0A139KM08</accession>
<reference evidence="1 2" key="1">
    <citation type="submission" date="2016-02" db="EMBL/GenBank/DDBJ databases">
        <authorList>
            <person name="Wen L."/>
            <person name="He K."/>
            <person name="Yang H."/>
        </authorList>
    </citation>
    <scope>NUCLEOTIDE SEQUENCE [LARGE SCALE GENOMIC DNA]</scope>
    <source>
        <strain evidence="1 2">KLE1704</strain>
    </source>
</reference>
<dbReference type="EMBL" id="LTDF01000180">
    <property type="protein sequence ID" value="KXT40223.1"/>
    <property type="molecule type" value="Genomic_DNA"/>
</dbReference>
<proteinExistence type="predicted"/>
<evidence type="ECO:0000313" key="2">
    <source>
        <dbReference type="Proteomes" id="UP000070319"/>
    </source>
</evidence>
<protein>
    <submittedName>
        <fullName evidence="1">Uncharacterized protein</fullName>
    </submittedName>
</protein>
<dbReference type="AlphaFoldDB" id="A0A139KM08"/>
<organism evidence="1">
    <name type="scientific">Bacteroides intestinalis</name>
    <dbReference type="NCBI Taxonomy" id="329854"/>
    <lineage>
        <taxon>Bacteria</taxon>
        <taxon>Pseudomonadati</taxon>
        <taxon>Bacteroidota</taxon>
        <taxon>Bacteroidia</taxon>
        <taxon>Bacteroidales</taxon>
        <taxon>Bacteroidaceae</taxon>
        <taxon>Bacteroides</taxon>
    </lineage>
</organism>
<comment type="caution">
    <text evidence="1">The sequence shown here is derived from an EMBL/GenBank/DDBJ whole genome shotgun (WGS) entry which is preliminary data.</text>
</comment>
<gene>
    <name evidence="1" type="ORF">HMPREF2531_05560</name>
</gene>
<sequence length="90" mass="10370">MQVIPTNALIILFMKTIELPIKRGDRVWVKVYNERNGSFTSRMAEVISILQMYVSGADVPYVALRYLDDRSYGCIPYEQVSEVCDESFPE</sequence>
<dbReference type="PATRIC" id="fig|329854.7.peg.5629"/>
<evidence type="ECO:0000313" key="1">
    <source>
        <dbReference type="EMBL" id="KXT40223.1"/>
    </source>
</evidence>
<dbReference type="Proteomes" id="UP000070319">
    <property type="component" value="Unassembled WGS sequence"/>
</dbReference>
<name>A0A139KM08_9BACE</name>